<name>A0A8K0DFY4_IGNLU</name>
<gene>
    <name evidence="2" type="ORF">ILUMI_01107</name>
</gene>
<dbReference type="EMBL" id="VTPC01000608">
    <property type="protein sequence ID" value="KAF2905064.1"/>
    <property type="molecule type" value="Genomic_DNA"/>
</dbReference>
<dbReference type="Proteomes" id="UP000801492">
    <property type="component" value="Unassembled WGS sequence"/>
</dbReference>
<evidence type="ECO:0000313" key="2">
    <source>
        <dbReference type="EMBL" id="KAF2905064.1"/>
    </source>
</evidence>
<protein>
    <submittedName>
        <fullName evidence="2">Uncharacterized protein</fullName>
    </submittedName>
</protein>
<organism evidence="2 3">
    <name type="scientific">Ignelater luminosus</name>
    <name type="common">Cucubano</name>
    <name type="synonym">Pyrophorus luminosus</name>
    <dbReference type="NCBI Taxonomy" id="2038154"/>
    <lineage>
        <taxon>Eukaryota</taxon>
        <taxon>Metazoa</taxon>
        <taxon>Ecdysozoa</taxon>
        <taxon>Arthropoda</taxon>
        <taxon>Hexapoda</taxon>
        <taxon>Insecta</taxon>
        <taxon>Pterygota</taxon>
        <taxon>Neoptera</taxon>
        <taxon>Endopterygota</taxon>
        <taxon>Coleoptera</taxon>
        <taxon>Polyphaga</taxon>
        <taxon>Elateriformia</taxon>
        <taxon>Elateroidea</taxon>
        <taxon>Elateridae</taxon>
        <taxon>Agrypninae</taxon>
        <taxon>Pyrophorini</taxon>
        <taxon>Ignelater</taxon>
    </lineage>
</organism>
<evidence type="ECO:0000256" key="1">
    <source>
        <dbReference type="SAM" id="MobiDB-lite"/>
    </source>
</evidence>
<accession>A0A8K0DFY4</accession>
<sequence>MTRRRHSETWAKYFSSIDLKSGCCVLRRLPTAPRAPPSGFRASSNTRAAVWPTRKCHLNAQDIELQQIKDRNSKVMRWSLQHYPITGEHSPAKCNQSPTCNHETSPKTPPRFESLVVPLAVRRANLPSYRLYSTSLGHQQDPAADNLAARDADGAPQRRNSTIFHGGKHVFVSGTGSDYMEASRRSRYQEGRRQGPNQAKIIPSDLPPKRIGEDVREALIKLSKTIAYTELQITISCPGGGSVNASQNDARKLLCKRPVFWDVMIEELFLRLDTNKNVSASAVFADNLLLFAEVGDGEVLGQIA</sequence>
<feature type="compositionally biased region" description="Polar residues" evidence="1">
    <location>
        <begin position="93"/>
        <end position="103"/>
    </location>
</feature>
<evidence type="ECO:0000313" key="3">
    <source>
        <dbReference type="Proteomes" id="UP000801492"/>
    </source>
</evidence>
<proteinExistence type="predicted"/>
<dbReference type="AlphaFoldDB" id="A0A8K0DFY4"/>
<reference evidence="2" key="1">
    <citation type="submission" date="2019-08" db="EMBL/GenBank/DDBJ databases">
        <title>The genome of the North American firefly Photinus pyralis.</title>
        <authorList>
            <consortium name="Photinus pyralis genome working group"/>
            <person name="Fallon T.R."/>
            <person name="Sander Lower S.E."/>
            <person name="Weng J.-K."/>
        </authorList>
    </citation>
    <scope>NUCLEOTIDE SEQUENCE</scope>
    <source>
        <strain evidence="2">TRF0915ILg1</strain>
        <tissue evidence="2">Whole body</tissue>
    </source>
</reference>
<comment type="caution">
    <text evidence="2">The sequence shown here is derived from an EMBL/GenBank/DDBJ whole genome shotgun (WGS) entry which is preliminary data.</text>
</comment>
<feature type="region of interest" description="Disordered" evidence="1">
    <location>
        <begin position="89"/>
        <end position="109"/>
    </location>
</feature>
<keyword evidence="3" id="KW-1185">Reference proteome</keyword>